<evidence type="ECO:0000313" key="2">
    <source>
        <dbReference type="EMBL" id="MDE8693373.1"/>
    </source>
</evidence>
<dbReference type="Pfam" id="PF14903">
    <property type="entry name" value="WG_beta_rep"/>
    <property type="match status" value="3"/>
</dbReference>
<dbReference type="PANTHER" id="PTHR37841">
    <property type="entry name" value="GLR2918 PROTEIN"/>
    <property type="match status" value="1"/>
</dbReference>
<keyword evidence="1" id="KW-0732">Signal</keyword>
<feature type="chain" id="PRO_5043812352" evidence="1">
    <location>
        <begin position="21"/>
        <end position="511"/>
    </location>
</feature>
<evidence type="ECO:0000313" key="3">
    <source>
        <dbReference type="Proteomes" id="UP001221924"/>
    </source>
</evidence>
<organism evidence="2 3">
    <name type="scientific">Bacteroides cellulosilyticus</name>
    <dbReference type="NCBI Taxonomy" id="246787"/>
    <lineage>
        <taxon>Bacteria</taxon>
        <taxon>Pseudomonadati</taxon>
        <taxon>Bacteroidota</taxon>
        <taxon>Bacteroidia</taxon>
        <taxon>Bacteroidales</taxon>
        <taxon>Bacteroidaceae</taxon>
        <taxon>Bacteroides</taxon>
    </lineage>
</organism>
<gene>
    <name evidence="2" type="ORF">PZH42_04590</name>
</gene>
<dbReference type="InterPro" id="IPR032774">
    <property type="entry name" value="WG_beta_rep"/>
</dbReference>
<dbReference type="RefSeq" id="WP_256141680.1">
    <property type="nucleotide sequence ID" value="NZ_JANFZY010000034.1"/>
</dbReference>
<reference evidence="2" key="1">
    <citation type="submission" date="2023-03" db="EMBL/GenBank/DDBJ databases">
        <title>DFI Biobank Strains.</title>
        <authorList>
            <person name="Mostad J."/>
            <person name="Paddock L."/>
            <person name="Medina S."/>
            <person name="Waligurski E."/>
            <person name="Barat B."/>
            <person name="Smith R."/>
            <person name="Burgo V."/>
            <person name="Metcalfe C."/>
            <person name="Woodson C."/>
            <person name="Sundararajan A."/>
            <person name="Ramaswamy R."/>
            <person name="Lin H."/>
            <person name="Pamer E.G."/>
        </authorList>
    </citation>
    <scope>NUCLEOTIDE SEQUENCE</scope>
    <source>
        <strain evidence="2">DFI.9.5</strain>
    </source>
</reference>
<sequence length="511" mass="57812">MLRFFFIHLLFCCFSHLTFAQTVTWAIPPTYESLEEYGDIYKIREHGKVGLADVTGKTLIPAVYDSITPFYENLALALEYDEGKYSIKGIINQHNYGMVKIIERYYIMEKYPFFSEGKVVVFNESNKYGYLQSDGSLFKACQYRKTYPFYQGLACIQKKEDEIAYLKTNGSELTTQLESESYILLTGTSFNEKGEAYVQGKAVGVKRCIINTEGKTLREATFSGNKLKNYEFRKPFYFPPIQGTTLPIDEIDIFLKKGKYGFVNKDNTILPAQFTEATPFKGGYAKVKKNGKYGVLKLSSGNFQGMMVKNTIKVENGKSETANYRIQMPTEYLNKPVKVEIEEENSGNKIVLSPTESGRDGKEYAFIPTLQDKETEKSYLFSLQADGLLLWEDSQHITIQRIESYPPVLSLPQVTSEFKADSEGYVRADKNNKVDIYATIENKSSETLHISITIGGNGITEQTRSLSVAANGNGRISTSINDIKERKPVEVFVKTSTGLKQSKIIKVKPFI</sequence>
<accession>A0AAW6LZS5</accession>
<dbReference type="Proteomes" id="UP001221924">
    <property type="component" value="Unassembled WGS sequence"/>
</dbReference>
<protein>
    <submittedName>
        <fullName evidence="2">WG repeat-containing protein</fullName>
    </submittedName>
</protein>
<dbReference type="PANTHER" id="PTHR37841:SF1">
    <property type="entry name" value="DUF3298 DOMAIN-CONTAINING PROTEIN"/>
    <property type="match status" value="1"/>
</dbReference>
<name>A0AAW6LZS5_9BACE</name>
<feature type="signal peptide" evidence="1">
    <location>
        <begin position="1"/>
        <end position="20"/>
    </location>
</feature>
<comment type="caution">
    <text evidence="2">The sequence shown here is derived from an EMBL/GenBank/DDBJ whole genome shotgun (WGS) entry which is preliminary data.</text>
</comment>
<proteinExistence type="predicted"/>
<dbReference type="AlphaFoldDB" id="A0AAW6LZS5"/>
<dbReference type="EMBL" id="JARFID010000003">
    <property type="protein sequence ID" value="MDE8693373.1"/>
    <property type="molecule type" value="Genomic_DNA"/>
</dbReference>
<evidence type="ECO:0000256" key="1">
    <source>
        <dbReference type="SAM" id="SignalP"/>
    </source>
</evidence>